<feature type="non-terminal residue" evidence="1">
    <location>
        <position position="99"/>
    </location>
</feature>
<proteinExistence type="predicted"/>
<comment type="caution">
    <text evidence="1">The sequence shown here is derived from an EMBL/GenBank/DDBJ whole genome shotgun (WGS) entry which is preliminary data.</text>
</comment>
<accession>A0AAV2RU60</accession>
<evidence type="ECO:0008006" key="3">
    <source>
        <dbReference type="Google" id="ProtNLM"/>
    </source>
</evidence>
<reference evidence="1 2" key="1">
    <citation type="submission" date="2024-05" db="EMBL/GenBank/DDBJ databases">
        <authorList>
            <person name="Wallberg A."/>
        </authorList>
    </citation>
    <scope>NUCLEOTIDE SEQUENCE [LARGE SCALE GENOMIC DNA]</scope>
</reference>
<organism evidence="1 2">
    <name type="scientific">Meganyctiphanes norvegica</name>
    <name type="common">Northern krill</name>
    <name type="synonym">Thysanopoda norvegica</name>
    <dbReference type="NCBI Taxonomy" id="48144"/>
    <lineage>
        <taxon>Eukaryota</taxon>
        <taxon>Metazoa</taxon>
        <taxon>Ecdysozoa</taxon>
        <taxon>Arthropoda</taxon>
        <taxon>Crustacea</taxon>
        <taxon>Multicrustacea</taxon>
        <taxon>Malacostraca</taxon>
        <taxon>Eumalacostraca</taxon>
        <taxon>Eucarida</taxon>
        <taxon>Euphausiacea</taxon>
        <taxon>Euphausiidae</taxon>
        <taxon>Meganyctiphanes</taxon>
    </lineage>
</organism>
<evidence type="ECO:0000313" key="1">
    <source>
        <dbReference type="EMBL" id="CAL4144107.1"/>
    </source>
</evidence>
<sequence>MKCKPSVMEQPRLSTFNRAENYRIPGELCSTFHKLVKTPEGYSAMKRIRVECGVCRLTRFYSIHRGITRISGVVSCEACRQFYQRFKKQPWKVKCSKGG</sequence>
<dbReference type="AlphaFoldDB" id="A0AAV2RU60"/>
<evidence type="ECO:0000313" key="2">
    <source>
        <dbReference type="Proteomes" id="UP001497623"/>
    </source>
</evidence>
<dbReference type="Proteomes" id="UP001497623">
    <property type="component" value="Unassembled WGS sequence"/>
</dbReference>
<protein>
    <recommendedName>
        <fullName evidence="3">Nuclear receptor domain-containing protein</fullName>
    </recommendedName>
</protein>
<name>A0AAV2RU60_MEGNR</name>
<keyword evidence="2" id="KW-1185">Reference proteome</keyword>
<gene>
    <name evidence="1" type="ORF">MNOR_LOCUS29436</name>
</gene>
<dbReference type="EMBL" id="CAXKWB010034089">
    <property type="protein sequence ID" value="CAL4144107.1"/>
    <property type="molecule type" value="Genomic_DNA"/>
</dbReference>